<comment type="caution">
    <text evidence="2">The sequence shown here is derived from an EMBL/GenBank/DDBJ whole genome shotgun (WGS) entry which is preliminary data.</text>
</comment>
<evidence type="ECO:0000313" key="3">
    <source>
        <dbReference type="Proteomes" id="UP000230233"/>
    </source>
</evidence>
<protein>
    <submittedName>
        <fullName evidence="2">Uncharacterized protein</fullName>
    </submittedName>
</protein>
<gene>
    <name evidence="2" type="primary">Cni-F46G11.4</name>
    <name evidence="2" type="synonym">Cnig_chr_X.g24377</name>
    <name evidence="2" type="ORF">B9Z55_024377</name>
</gene>
<name>A0A2G5SUA0_9PELO</name>
<dbReference type="Proteomes" id="UP000230233">
    <property type="component" value="Chromosome X"/>
</dbReference>
<reference evidence="3" key="1">
    <citation type="submission" date="2017-10" db="EMBL/GenBank/DDBJ databases">
        <title>Rapid genome shrinkage in a self-fertile nematode reveals novel sperm competition proteins.</title>
        <authorList>
            <person name="Yin D."/>
            <person name="Schwarz E.M."/>
            <person name="Thomas C.G."/>
            <person name="Felde R.L."/>
            <person name="Korf I.F."/>
            <person name="Cutter A.D."/>
            <person name="Schartner C.M."/>
            <person name="Ralston E.J."/>
            <person name="Meyer B.J."/>
            <person name="Haag E.S."/>
        </authorList>
    </citation>
    <scope>NUCLEOTIDE SEQUENCE [LARGE SCALE GENOMIC DNA]</scope>
    <source>
        <strain evidence="3">JU1422</strain>
    </source>
</reference>
<dbReference type="EMBL" id="PDUG01000006">
    <property type="protein sequence ID" value="PIC18513.1"/>
    <property type="molecule type" value="Genomic_DNA"/>
</dbReference>
<evidence type="ECO:0000256" key="1">
    <source>
        <dbReference type="SAM" id="Phobius"/>
    </source>
</evidence>
<dbReference type="AlphaFoldDB" id="A0A2G5SUA0"/>
<proteinExistence type="predicted"/>
<accession>A0A2G5SUA0</accession>
<keyword evidence="1" id="KW-0812">Transmembrane</keyword>
<organism evidence="2 3">
    <name type="scientific">Caenorhabditis nigoni</name>
    <dbReference type="NCBI Taxonomy" id="1611254"/>
    <lineage>
        <taxon>Eukaryota</taxon>
        <taxon>Metazoa</taxon>
        <taxon>Ecdysozoa</taxon>
        <taxon>Nematoda</taxon>
        <taxon>Chromadorea</taxon>
        <taxon>Rhabditida</taxon>
        <taxon>Rhabditina</taxon>
        <taxon>Rhabditomorpha</taxon>
        <taxon>Rhabditoidea</taxon>
        <taxon>Rhabditidae</taxon>
        <taxon>Peloderinae</taxon>
        <taxon>Caenorhabditis</taxon>
    </lineage>
</organism>
<evidence type="ECO:0000313" key="2">
    <source>
        <dbReference type="EMBL" id="PIC18513.1"/>
    </source>
</evidence>
<keyword evidence="1" id="KW-1133">Transmembrane helix</keyword>
<keyword evidence="3" id="KW-1185">Reference proteome</keyword>
<feature type="transmembrane region" description="Helical" evidence="1">
    <location>
        <begin position="14"/>
        <end position="33"/>
    </location>
</feature>
<keyword evidence="1" id="KW-0472">Membrane</keyword>
<sequence length="68" mass="7267">MGAVISQLGFNQPFLLALAIIVILLGLTVIAVGHDNNEIVCEYVPIPQIRILPTSSPPPPPPAPRKNM</sequence>